<dbReference type="SUPFAM" id="SSF48264">
    <property type="entry name" value="Cytochrome P450"/>
    <property type="match status" value="1"/>
</dbReference>
<dbReference type="GO" id="GO:0020037">
    <property type="term" value="F:heme binding"/>
    <property type="evidence" value="ECO:0007669"/>
    <property type="project" value="InterPro"/>
</dbReference>
<evidence type="ECO:0000256" key="7">
    <source>
        <dbReference type="RuleBase" id="RU000461"/>
    </source>
</evidence>
<dbReference type="HOGENOM" id="CLU_031576_0_0_1"/>
<keyword evidence="8" id="KW-0812">Transmembrane</keyword>
<dbReference type="KEGG" id="act:ACLA_064250"/>
<dbReference type="CDD" id="cd11070">
    <property type="entry name" value="CYP56-like"/>
    <property type="match status" value="1"/>
</dbReference>
<dbReference type="GO" id="GO:0016705">
    <property type="term" value="F:oxidoreductase activity, acting on paired donors, with incorporation or reduction of molecular oxygen"/>
    <property type="evidence" value="ECO:0007669"/>
    <property type="project" value="InterPro"/>
</dbReference>
<reference evidence="9 10" key="1">
    <citation type="journal article" date="2008" name="PLoS Genet.">
        <title>Genomic islands in the pathogenic filamentous fungus Aspergillus fumigatus.</title>
        <authorList>
            <person name="Fedorova N.D."/>
            <person name="Khaldi N."/>
            <person name="Joardar V.S."/>
            <person name="Maiti R."/>
            <person name="Amedeo P."/>
            <person name="Anderson M.J."/>
            <person name="Crabtree J."/>
            <person name="Silva J.C."/>
            <person name="Badger J.H."/>
            <person name="Albarraq A."/>
            <person name="Angiuoli S."/>
            <person name="Bussey H."/>
            <person name="Bowyer P."/>
            <person name="Cotty P.J."/>
            <person name="Dyer P.S."/>
            <person name="Egan A."/>
            <person name="Galens K."/>
            <person name="Fraser-Liggett C.M."/>
            <person name="Haas B.J."/>
            <person name="Inman J.M."/>
            <person name="Kent R."/>
            <person name="Lemieux S."/>
            <person name="Malavazi I."/>
            <person name="Orvis J."/>
            <person name="Roemer T."/>
            <person name="Ronning C.M."/>
            <person name="Sundaram J.P."/>
            <person name="Sutton G."/>
            <person name="Turner G."/>
            <person name="Venter J.C."/>
            <person name="White O.R."/>
            <person name="Whitty B.R."/>
            <person name="Youngman P."/>
            <person name="Wolfe K.H."/>
            <person name="Goldman G.H."/>
            <person name="Wortman J.R."/>
            <person name="Jiang B."/>
            <person name="Denning D.W."/>
            <person name="Nierman W.C."/>
        </authorList>
    </citation>
    <scope>NUCLEOTIDE SEQUENCE [LARGE SCALE GENOMIC DNA]</scope>
    <source>
        <strain evidence="10">ATCC 1007 / CBS 513.65 / DSM 816 / NCTC 3887 / NRRL 1</strain>
    </source>
</reference>
<evidence type="ECO:0000256" key="5">
    <source>
        <dbReference type="ARBA" id="ARBA00023004"/>
    </source>
</evidence>
<evidence type="ECO:0000256" key="1">
    <source>
        <dbReference type="ARBA" id="ARBA00001971"/>
    </source>
</evidence>
<evidence type="ECO:0000256" key="2">
    <source>
        <dbReference type="ARBA" id="ARBA00010617"/>
    </source>
</evidence>
<dbReference type="InterPro" id="IPR050121">
    <property type="entry name" value="Cytochrome_P450_monoxygenase"/>
</dbReference>
<name>A1CD47_ASPCL</name>
<dbReference type="PANTHER" id="PTHR24305">
    <property type="entry name" value="CYTOCHROME P450"/>
    <property type="match status" value="1"/>
</dbReference>
<accession>A1CD47</accession>
<dbReference type="PANTHER" id="PTHR24305:SF223">
    <property type="entry name" value="CYTOCHROME P450-DIT2"/>
    <property type="match status" value="1"/>
</dbReference>
<dbReference type="Pfam" id="PF00067">
    <property type="entry name" value="p450"/>
    <property type="match status" value="1"/>
</dbReference>
<keyword evidence="7" id="KW-0503">Monooxygenase</keyword>
<dbReference type="InterPro" id="IPR001128">
    <property type="entry name" value="Cyt_P450"/>
</dbReference>
<keyword evidence="5 6" id="KW-0408">Iron</keyword>
<keyword evidence="8" id="KW-0472">Membrane</keyword>
<feature type="transmembrane region" description="Helical" evidence="8">
    <location>
        <begin position="12"/>
        <end position="34"/>
    </location>
</feature>
<dbReference type="eggNOG" id="KOG0157">
    <property type="taxonomic scope" value="Eukaryota"/>
</dbReference>
<dbReference type="OMA" id="WNILVHR"/>
<dbReference type="EMBL" id="DS027050">
    <property type="protein sequence ID" value="EAW12454.1"/>
    <property type="molecule type" value="Genomic_DNA"/>
</dbReference>
<comment type="cofactor">
    <cofactor evidence="1 6">
        <name>heme</name>
        <dbReference type="ChEBI" id="CHEBI:30413"/>
    </cofactor>
</comment>
<dbReference type="Gene3D" id="1.10.630.10">
    <property type="entry name" value="Cytochrome P450"/>
    <property type="match status" value="1"/>
</dbReference>
<comment type="similarity">
    <text evidence="2 7">Belongs to the cytochrome P450 family.</text>
</comment>
<keyword evidence="8" id="KW-1133">Transmembrane helix</keyword>
<evidence type="ECO:0000256" key="4">
    <source>
        <dbReference type="ARBA" id="ARBA00023002"/>
    </source>
</evidence>
<keyword evidence="4 7" id="KW-0560">Oxidoreductase</keyword>
<keyword evidence="6 7" id="KW-0349">Heme</keyword>
<organism evidence="9 10">
    <name type="scientific">Aspergillus clavatus (strain ATCC 1007 / CBS 513.65 / DSM 816 / NCTC 3887 / NRRL 1 / QM 1276 / 107)</name>
    <dbReference type="NCBI Taxonomy" id="344612"/>
    <lineage>
        <taxon>Eukaryota</taxon>
        <taxon>Fungi</taxon>
        <taxon>Dikarya</taxon>
        <taxon>Ascomycota</taxon>
        <taxon>Pezizomycotina</taxon>
        <taxon>Eurotiomycetes</taxon>
        <taxon>Eurotiomycetidae</taxon>
        <taxon>Eurotiales</taxon>
        <taxon>Aspergillaceae</taxon>
        <taxon>Aspergillus</taxon>
        <taxon>Aspergillus subgen. Fumigati</taxon>
    </lineage>
</organism>
<protein>
    <submittedName>
        <fullName evidence="9">Cytochrome P450 oxidoreductase, putative</fullName>
    </submittedName>
</protein>
<dbReference type="GO" id="GO:0005506">
    <property type="term" value="F:iron ion binding"/>
    <property type="evidence" value="ECO:0007669"/>
    <property type="project" value="InterPro"/>
</dbReference>
<dbReference type="InterPro" id="IPR017972">
    <property type="entry name" value="Cyt_P450_CS"/>
</dbReference>
<evidence type="ECO:0000256" key="3">
    <source>
        <dbReference type="ARBA" id="ARBA00022723"/>
    </source>
</evidence>
<dbReference type="InterPro" id="IPR002403">
    <property type="entry name" value="Cyt_P450_E_grp-IV"/>
</dbReference>
<dbReference type="AlphaFoldDB" id="A1CD47"/>
<dbReference type="GO" id="GO:0004497">
    <property type="term" value="F:monooxygenase activity"/>
    <property type="evidence" value="ECO:0007669"/>
    <property type="project" value="UniProtKB-KW"/>
</dbReference>
<evidence type="ECO:0000256" key="6">
    <source>
        <dbReference type="PIRSR" id="PIRSR602403-1"/>
    </source>
</evidence>
<dbReference type="VEuPathDB" id="FungiDB:ACLA_064250"/>
<keyword evidence="3 6" id="KW-0479">Metal-binding</keyword>
<dbReference type="OrthoDB" id="1470350at2759"/>
<dbReference type="PROSITE" id="PS00086">
    <property type="entry name" value="CYTOCHROME_P450"/>
    <property type="match status" value="1"/>
</dbReference>
<dbReference type="InterPro" id="IPR036396">
    <property type="entry name" value="Cyt_P450_sf"/>
</dbReference>
<dbReference type="STRING" id="344612.A1CD47"/>
<proteinExistence type="inferred from homology"/>
<keyword evidence="10" id="KW-1185">Reference proteome</keyword>
<gene>
    <name evidence="9" type="ORF">ACLA_064250</name>
</gene>
<sequence length="534" mass="60997">MDVFFSEWSKTATGWSLLLFLGALPCLFGLYLCFVAPPRHPQQIPSVPFWVTLLPFFFDVDQQETFQQYIAKPLQTHGAIKMFFAGRWNVIVQRPAMLAEIFRNEHIYHKSGNQEKIPHSVLAEYLGNFRERAQLREISRTDLDLRLAGSNIISARGDEWRRYRAVIQPGLQTSFDSSAVFRHAQRLSAVLLGLQERNRRQGVPVQGVLQRYSSANLLRCVLGLSDLSMIKMDQDAPLHSIQTSLKRYLFQPIFLNFPVLDWLGWAIPSRRQARNLIQDFSTELQMQIVQAHPPGSSTTSVGGRLATAWRDGTLTTQQFRDNLNVLYVAGHENPQLLLTSALYLLGKFPKVQERLRAEIEQYGTIDEGDTPTVSWERLPYLSATILECARLFPPISQLINRRVATPTWLAGNLHLTPGMYVGYHSYATNRDPTTWGPDADEFRPERWGHTHEQIFAAYRRAKARAEFITFHGGPRACLGEKFALLQMRVSLLVLVRSLSWTLDPEWTDQMMPAGPLHPRGLRLMFITHDKDAAT</sequence>
<feature type="binding site" description="axial binding residue" evidence="6">
    <location>
        <position position="477"/>
    </location>
    <ligand>
        <name>heme</name>
        <dbReference type="ChEBI" id="CHEBI:30413"/>
    </ligand>
    <ligandPart>
        <name>Fe</name>
        <dbReference type="ChEBI" id="CHEBI:18248"/>
    </ligandPart>
</feature>
<evidence type="ECO:0000313" key="10">
    <source>
        <dbReference type="Proteomes" id="UP000006701"/>
    </source>
</evidence>
<dbReference type="Proteomes" id="UP000006701">
    <property type="component" value="Unassembled WGS sequence"/>
</dbReference>
<dbReference type="PRINTS" id="PR00385">
    <property type="entry name" value="P450"/>
</dbReference>
<evidence type="ECO:0000256" key="8">
    <source>
        <dbReference type="SAM" id="Phobius"/>
    </source>
</evidence>
<dbReference type="RefSeq" id="XP_001273880.1">
    <property type="nucleotide sequence ID" value="XM_001273879.1"/>
</dbReference>
<dbReference type="GeneID" id="4705794"/>
<evidence type="ECO:0000313" key="9">
    <source>
        <dbReference type="EMBL" id="EAW12454.1"/>
    </source>
</evidence>
<dbReference type="PRINTS" id="PR00465">
    <property type="entry name" value="EP450IV"/>
</dbReference>